<feature type="transmembrane region" description="Helical" evidence="1">
    <location>
        <begin position="215"/>
        <end position="237"/>
    </location>
</feature>
<comment type="caution">
    <text evidence="2">The sequence shown here is derived from an EMBL/GenBank/DDBJ whole genome shotgun (WGS) entry which is preliminary data.</text>
</comment>
<feature type="transmembrane region" description="Helical" evidence="1">
    <location>
        <begin position="181"/>
        <end position="203"/>
    </location>
</feature>
<gene>
    <name evidence="2" type="ORF">D1639_08775</name>
</gene>
<evidence type="ECO:0000313" key="2">
    <source>
        <dbReference type="EMBL" id="NBI35117.1"/>
    </source>
</evidence>
<reference evidence="2" key="1">
    <citation type="submission" date="2018-08" db="EMBL/GenBank/DDBJ databases">
        <title>Murine metabolic-syndrome-specific gut microbial biobank.</title>
        <authorList>
            <person name="Liu C."/>
        </authorList>
    </citation>
    <scope>NUCLEOTIDE SEQUENCE [LARGE SCALE GENOMIC DNA]</scope>
    <source>
        <strain evidence="2">Z82</strain>
    </source>
</reference>
<protein>
    <submittedName>
        <fullName evidence="2">Uncharacterized protein</fullName>
    </submittedName>
</protein>
<dbReference type="AlphaFoldDB" id="A0A7C9JSF9"/>
<name>A0A7C9JSF9_9BACT</name>
<keyword evidence="1" id="KW-0812">Transmembrane</keyword>
<feature type="transmembrane region" description="Helical" evidence="1">
    <location>
        <begin position="37"/>
        <end position="55"/>
    </location>
</feature>
<proteinExistence type="predicted"/>
<sequence length="252" mass="27950">MIPFVPSIVPNIVQALVLVVAFTLIAAPVLRKHPVPFYVFYAALSAVTLIDGITWDPWADVVLDLFVSCYVGVAFYLAVMFAGALPRKWWVTKRFLSVRTELSVIGGFIIAAHICRVAFMIPLSLSMYWTFIWGDAAPVMMAAVTIVGVPLLVCFAVPWLTSFRFIRKRMKHSTWKTIQAMAYPFMGLLVLQGILLSLGHAIYVGPGTAEFADYMVNAATYLFFGIAYVACKVSMAVKNHQKRAKRTSPQAS</sequence>
<feature type="transmembrane region" description="Helical" evidence="1">
    <location>
        <begin position="137"/>
        <end position="160"/>
    </location>
</feature>
<organism evidence="2">
    <name type="scientific">Muribaculaceae bacterium Z82</name>
    <dbReference type="NCBI Taxonomy" id="2304548"/>
    <lineage>
        <taxon>Bacteria</taxon>
        <taxon>Pseudomonadati</taxon>
        <taxon>Bacteroidota</taxon>
        <taxon>Bacteroidia</taxon>
        <taxon>Bacteroidales</taxon>
        <taxon>Muribaculaceae</taxon>
    </lineage>
</organism>
<dbReference type="EMBL" id="QWKH01000076">
    <property type="protein sequence ID" value="NBI35117.1"/>
    <property type="molecule type" value="Genomic_DNA"/>
</dbReference>
<keyword evidence="1" id="KW-0472">Membrane</keyword>
<accession>A0A7C9JSF9</accession>
<feature type="transmembrane region" description="Helical" evidence="1">
    <location>
        <begin position="12"/>
        <end position="30"/>
    </location>
</feature>
<keyword evidence="1" id="KW-1133">Transmembrane helix</keyword>
<feature type="transmembrane region" description="Helical" evidence="1">
    <location>
        <begin position="104"/>
        <end position="131"/>
    </location>
</feature>
<evidence type="ECO:0000256" key="1">
    <source>
        <dbReference type="SAM" id="Phobius"/>
    </source>
</evidence>
<feature type="transmembrane region" description="Helical" evidence="1">
    <location>
        <begin position="61"/>
        <end position="83"/>
    </location>
</feature>